<comment type="subcellular location">
    <subcellularLocation>
        <location evidence="1">Membrane</location>
        <topology evidence="1">Multi-pass membrane protein</topology>
    </subcellularLocation>
</comment>
<feature type="transmembrane region" description="Helical" evidence="7">
    <location>
        <begin position="20"/>
        <end position="40"/>
    </location>
</feature>
<dbReference type="AlphaFoldDB" id="A0A9P4TNU3"/>
<evidence type="ECO:0000313" key="9">
    <source>
        <dbReference type="EMBL" id="KAF2269661.1"/>
    </source>
</evidence>
<feature type="transmembrane region" description="Helical" evidence="7">
    <location>
        <begin position="140"/>
        <end position="161"/>
    </location>
</feature>
<reference evidence="10" key="1">
    <citation type="journal article" date="2020" name="Stud. Mycol.">
        <title>101 Dothideomycetes genomes: A test case for predicting lifestyles and emergence of pathogens.</title>
        <authorList>
            <person name="Haridas S."/>
            <person name="Albert R."/>
            <person name="Binder M."/>
            <person name="Bloem J."/>
            <person name="LaButti K."/>
            <person name="Salamov A."/>
            <person name="Andreopoulos B."/>
            <person name="Baker S."/>
            <person name="Barry K."/>
            <person name="Bills G."/>
            <person name="Bluhm B."/>
            <person name="Cannon C."/>
            <person name="Castanera R."/>
            <person name="Culley D."/>
            <person name="Daum C."/>
            <person name="Ezra D."/>
            <person name="Gonzalez J."/>
            <person name="Henrissat B."/>
            <person name="Kuo A."/>
            <person name="Liang C."/>
            <person name="Lipzen A."/>
            <person name="Lutzoni F."/>
            <person name="Magnuson J."/>
            <person name="Mondo S."/>
            <person name="Nolan M."/>
            <person name="Ohm R."/>
            <person name="Pangilinan J."/>
            <person name="Park H.-J."/>
            <person name="Ramirez L."/>
            <person name="Alfaro M."/>
            <person name="Sun H."/>
            <person name="Tritt A."/>
            <person name="Yoshinaga Y."/>
            <person name="Zwiers L.-H."/>
            <person name="Turgeon B."/>
            <person name="Goodwin S."/>
            <person name="Spatafora J."/>
            <person name="Crous P."/>
            <person name="Grigoriev I."/>
        </authorList>
    </citation>
    <scope>NUCLEOTIDE SEQUENCE [LARGE SCALE GENOMIC DNA]</scope>
    <source>
        <strain evidence="10">CBS 304.66</strain>
    </source>
</reference>
<gene>
    <name evidence="9" type="ORF">CC78DRAFT_236831</name>
</gene>
<proteinExistence type="inferred from homology"/>
<feature type="transmembrane region" description="Helical" evidence="7">
    <location>
        <begin position="264"/>
        <end position="283"/>
    </location>
</feature>
<keyword evidence="2 7" id="KW-0812">Transmembrane</keyword>
<dbReference type="PANTHER" id="PTHR33048">
    <property type="entry name" value="PTH11-LIKE INTEGRAL MEMBRANE PROTEIN (AFU_ORTHOLOGUE AFUA_5G11245)"/>
    <property type="match status" value="1"/>
</dbReference>
<keyword evidence="3 7" id="KW-1133">Transmembrane helix</keyword>
<feature type="transmembrane region" description="Helical" evidence="7">
    <location>
        <begin position="191"/>
        <end position="215"/>
    </location>
</feature>
<dbReference type="Proteomes" id="UP000800093">
    <property type="component" value="Unassembled WGS sequence"/>
</dbReference>
<evidence type="ECO:0000256" key="3">
    <source>
        <dbReference type="ARBA" id="ARBA00022989"/>
    </source>
</evidence>
<keyword evidence="4 7" id="KW-0472">Membrane</keyword>
<protein>
    <recommendedName>
        <fullName evidence="8">Rhodopsin domain-containing protein</fullName>
    </recommendedName>
</protein>
<feature type="domain" description="Rhodopsin" evidence="8">
    <location>
        <begin position="43"/>
        <end position="290"/>
    </location>
</feature>
<dbReference type="OrthoDB" id="444631at2759"/>
<comment type="caution">
    <text evidence="9">The sequence shown here is derived from an EMBL/GenBank/DDBJ whole genome shotgun (WGS) entry which is preliminary data.</text>
</comment>
<evidence type="ECO:0000259" key="8">
    <source>
        <dbReference type="Pfam" id="PF20684"/>
    </source>
</evidence>
<organism evidence="9 10">
    <name type="scientific">Lojkania enalia</name>
    <dbReference type="NCBI Taxonomy" id="147567"/>
    <lineage>
        <taxon>Eukaryota</taxon>
        <taxon>Fungi</taxon>
        <taxon>Dikarya</taxon>
        <taxon>Ascomycota</taxon>
        <taxon>Pezizomycotina</taxon>
        <taxon>Dothideomycetes</taxon>
        <taxon>Pleosporomycetidae</taxon>
        <taxon>Pleosporales</taxon>
        <taxon>Pleosporales incertae sedis</taxon>
        <taxon>Lojkania</taxon>
    </lineage>
</organism>
<evidence type="ECO:0000256" key="2">
    <source>
        <dbReference type="ARBA" id="ARBA00022692"/>
    </source>
</evidence>
<feature type="region of interest" description="Disordered" evidence="6">
    <location>
        <begin position="368"/>
        <end position="391"/>
    </location>
</feature>
<feature type="transmembrane region" description="Helical" evidence="7">
    <location>
        <begin position="227"/>
        <end position="249"/>
    </location>
</feature>
<keyword evidence="10" id="KW-1185">Reference proteome</keyword>
<evidence type="ECO:0000256" key="6">
    <source>
        <dbReference type="SAM" id="MobiDB-lite"/>
    </source>
</evidence>
<evidence type="ECO:0000313" key="10">
    <source>
        <dbReference type="Proteomes" id="UP000800093"/>
    </source>
</evidence>
<evidence type="ECO:0000256" key="5">
    <source>
        <dbReference type="ARBA" id="ARBA00038359"/>
    </source>
</evidence>
<evidence type="ECO:0000256" key="4">
    <source>
        <dbReference type="ARBA" id="ARBA00023136"/>
    </source>
</evidence>
<feature type="transmembrane region" description="Helical" evidence="7">
    <location>
        <begin position="60"/>
        <end position="82"/>
    </location>
</feature>
<dbReference type="Pfam" id="PF20684">
    <property type="entry name" value="Fung_rhodopsin"/>
    <property type="match status" value="1"/>
</dbReference>
<dbReference type="EMBL" id="ML986581">
    <property type="protein sequence ID" value="KAF2269661.1"/>
    <property type="molecule type" value="Genomic_DNA"/>
</dbReference>
<dbReference type="InterPro" id="IPR052337">
    <property type="entry name" value="SAT4-like"/>
</dbReference>
<dbReference type="PANTHER" id="PTHR33048:SF158">
    <property type="entry name" value="MEMBRANE PROTEIN PTH11-LIKE, PUTATIVE-RELATED"/>
    <property type="match status" value="1"/>
</dbReference>
<comment type="similarity">
    <text evidence="5">Belongs to the SAT4 family.</text>
</comment>
<evidence type="ECO:0000256" key="7">
    <source>
        <dbReference type="SAM" id="Phobius"/>
    </source>
</evidence>
<sequence>MDTPFRSPPPGVLPNFANPPFMGLPVIVTASICLPLVLFFASLRIYAKWLILKKWKLDDYVYALACPAGIAMIAFEIAIVQAGPNGYHAWDIQEAAMNKNAILHLLVFSIALGPVLWVLKLTLFCMIITAFGSIRWLKNCAYVGIIVTGLFFAAHTIIVTISCGPRPGTDGASYLNGLNRAECSSSTGINAIFSIITSVVNFSSDIYLLLIPLPSVHALRLPPKQKLGIYVIMLSGSVMCICSLLGMVYRIKSWKSVDLTGTQIPLYVVFVLELSVGLMIPCMPSVATVYRYYTVPDIDDTTTLATPNMKLLSSSPSPPLPESRSTWRKTHLSIEEMPYRNVSPEFGLHLAPQDRRMKALPATPLPLNLVSVPPSPKTPKTPKTPNSFRSMQLPIMFQTASKQ</sequence>
<name>A0A9P4TNU3_9PLEO</name>
<dbReference type="GO" id="GO:0016020">
    <property type="term" value="C:membrane"/>
    <property type="evidence" value="ECO:0007669"/>
    <property type="project" value="UniProtKB-SubCell"/>
</dbReference>
<accession>A0A9P4TNU3</accession>
<dbReference type="InterPro" id="IPR049326">
    <property type="entry name" value="Rhodopsin_dom_fungi"/>
</dbReference>
<evidence type="ECO:0000256" key="1">
    <source>
        <dbReference type="ARBA" id="ARBA00004141"/>
    </source>
</evidence>
<feature type="transmembrane region" description="Helical" evidence="7">
    <location>
        <begin position="102"/>
        <end position="128"/>
    </location>
</feature>